<dbReference type="PANTHER" id="PTHR30558:SF3">
    <property type="entry name" value="BIOPOLYMER TRANSPORT PROTEIN EXBD-RELATED"/>
    <property type="match status" value="1"/>
</dbReference>
<keyword evidence="7" id="KW-0813">Transport</keyword>
<dbReference type="Proteomes" id="UP000320042">
    <property type="component" value="Unassembled WGS sequence"/>
</dbReference>
<comment type="similarity">
    <text evidence="2 7">Belongs to the ExbD/TolR family.</text>
</comment>
<evidence type="ECO:0000256" key="4">
    <source>
        <dbReference type="ARBA" id="ARBA00022692"/>
    </source>
</evidence>
<keyword evidence="6 8" id="KW-0472">Membrane</keyword>
<evidence type="ECO:0000256" key="8">
    <source>
        <dbReference type="SAM" id="Phobius"/>
    </source>
</evidence>
<dbReference type="Pfam" id="PF02472">
    <property type="entry name" value="ExbD"/>
    <property type="match status" value="1"/>
</dbReference>
<evidence type="ECO:0000256" key="6">
    <source>
        <dbReference type="ARBA" id="ARBA00023136"/>
    </source>
</evidence>
<keyword evidence="10" id="KW-1185">Reference proteome</keyword>
<protein>
    <submittedName>
        <fullName evidence="9">Biopolymer transporter ExbD</fullName>
    </submittedName>
</protein>
<gene>
    <name evidence="9" type="ORF">FPZ43_15855</name>
</gene>
<dbReference type="AlphaFoldDB" id="A0A563U331"/>
<organism evidence="9 10">
    <name type="scientific">Mucilaginibacter pallidiroseus</name>
    <dbReference type="NCBI Taxonomy" id="2599295"/>
    <lineage>
        <taxon>Bacteria</taxon>
        <taxon>Pseudomonadati</taxon>
        <taxon>Bacteroidota</taxon>
        <taxon>Sphingobacteriia</taxon>
        <taxon>Sphingobacteriales</taxon>
        <taxon>Sphingobacteriaceae</taxon>
        <taxon>Mucilaginibacter</taxon>
    </lineage>
</organism>
<dbReference type="InterPro" id="IPR003400">
    <property type="entry name" value="ExbD"/>
</dbReference>
<evidence type="ECO:0000256" key="1">
    <source>
        <dbReference type="ARBA" id="ARBA00004162"/>
    </source>
</evidence>
<dbReference type="OrthoDB" id="952702at2"/>
<sequence length="173" mass="18894">MAELNQTPEKAGSKSRSKKAALRVDLTAMVDLAFLLITFFILTTTLSKPHAMDVAMPVGDEQGGVPESRTLTVCLGKDNKVMYYLGLANKPLVAAKLTNFKRDGLRKAIVDIREQVKKATGKSMMVMIKPADTSVYENLVSALDEMTIAGVQQYAIADIAPKDVSLLKDRQAY</sequence>
<keyword evidence="7" id="KW-0653">Protein transport</keyword>
<dbReference type="RefSeq" id="WP_146382917.1">
    <property type="nucleotide sequence ID" value="NZ_VOEJ01000008.1"/>
</dbReference>
<dbReference type="EMBL" id="VOEJ01000008">
    <property type="protein sequence ID" value="TWR25759.1"/>
    <property type="molecule type" value="Genomic_DNA"/>
</dbReference>
<evidence type="ECO:0000256" key="2">
    <source>
        <dbReference type="ARBA" id="ARBA00005811"/>
    </source>
</evidence>
<comment type="subcellular location">
    <subcellularLocation>
        <location evidence="1">Cell membrane</location>
        <topology evidence="1">Single-pass membrane protein</topology>
    </subcellularLocation>
    <subcellularLocation>
        <location evidence="7">Cell membrane</location>
        <topology evidence="7">Single-pass type II membrane protein</topology>
    </subcellularLocation>
</comment>
<keyword evidence="5 8" id="KW-1133">Transmembrane helix</keyword>
<dbReference type="GO" id="GO:0022857">
    <property type="term" value="F:transmembrane transporter activity"/>
    <property type="evidence" value="ECO:0007669"/>
    <property type="project" value="InterPro"/>
</dbReference>
<dbReference type="GO" id="GO:0015031">
    <property type="term" value="P:protein transport"/>
    <property type="evidence" value="ECO:0007669"/>
    <property type="project" value="UniProtKB-KW"/>
</dbReference>
<name>A0A563U331_9SPHI</name>
<dbReference type="GO" id="GO:0005886">
    <property type="term" value="C:plasma membrane"/>
    <property type="evidence" value="ECO:0007669"/>
    <property type="project" value="UniProtKB-SubCell"/>
</dbReference>
<dbReference type="PANTHER" id="PTHR30558">
    <property type="entry name" value="EXBD MEMBRANE COMPONENT OF PMF-DRIVEN MACROMOLECULE IMPORT SYSTEM"/>
    <property type="match status" value="1"/>
</dbReference>
<evidence type="ECO:0000256" key="7">
    <source>
        <dbReference type="RuleBase" id="RU003879"/>
    </source>
</evidence>
<reference evidence="9 10" key="1">
    <citation type="submission" date="2019-07" db="EMBL/GenBank/DDBJ databases">
        <authorList>
            <person name="Kim J."/>
        </authorList>
    </citation>
    <scope>NUCLEOTIDE SEQUENCE [LARGE SCALE GENOMIC DNA]</scope>
    <source>
        <strain evidence="10">dk17</strain>
    </source>
</reference>
<evidence type="ECO:0000313" key="9">
    <source>
        <dbReference type="EMBL" id="TWR25759.1"/>
    </source>
</evidence>
<comment type="caution">
    <text evidence="9">The sequence shown here is derived from an EMBL/GenBank/DDBJ whole genome shotgun (WGS) entry which is preliminary data.</text>
</comment>
<keyword evidence="3" id="KW-1003">Cell membrane</keyword>
<feature type="transmembrane region" description="Helical" evidence="8">
    <location>
        <begin position="20"/>
        <end position="42"/>
    </location>
</feature>
<evidence type="ECO:0000256" key="5">
    <source>
        <dbReference type="ARBA" id="ARBA00022989"/>
    </source>
</evidence>
<accession>A0A563U331</accession>
<evidence type="ECO:0000256" key="3">
    <source>
        <dbReference type="ARBA" id="ARBA00022475"/>
    </source>
</evidence>
<evidence type="ECO:0000313" key="10">
    <source>
        <dbReference type="Proteomes" id="UP000320042"/>
    </source>
</evidence>
<proteinExistence type="inferred from homology"/>
<keyword evidence="4 7" id="KW-0812">Transmembrane</keyword>